<keyword evidence="1" id="KW-1188">Viral release from host cell</keyword>
<accession>A0ABT7QUB6</accession>
<protein>
    <submittedName>
        <fullName evidence="3">Terminase small subunit</fullName>
    </submittedName>
</protein>
<dbReference type="RefSeq" id="WP_289402591.1">
    <property type="nucleotide sequence ID" value="NZ_JAQIBC010000012.1"/>
</dbReference>
<sequence length="126" mass="14454">MSKLTQKQKRFCEEYLIDLNATQAAIRAGYSENTAKEMGYENLTKPHIANFISEKQKEVRDRNEITVDFVVNGIRDIAVLGEHENNRLKAYEILGKHLGIYEKDNSQKNNDIIVVGMPKVDGERKD</sequence>
<dbReference type="EMBL" id="JAQIBC010000012">
    <property type="protein sequence ID" value="MDM5264691.1"/>
    <property type="molecule type" value="Genomic_DNA"/>
</dbReference>
<dbReference type="Proteomes" id="UP001169066">
    <property type="component" value="Unassembled WGS sequence"/>
</dbReference>
<dbReference type="InterPro" id="IPR005335">
    <property type="entry name" value="Terminase_ssu"/>
</dbReference>
<dbReference type="InterPro" id="IPR038713">
    <property type="entry name" value="Terminase_Gp1_N_sf"/>
</dbReference>
<gene>
    <name evidence="3" type="ORF">PF327_10840</name>
</gene>
<proteinExistence type="predicted"/>
<evidence type="ECO:0000256" key="2">
    <source>
        <dbReference type="ARBA" id="ARBA00023219"/>
    </source>
</evidence>
<dbReference type="Gene3D" id="1.10.10.1400">
    <property type="entry name" value="Terminase, small subunit, N-terminal DNA-binding domain, HTH motif"/>
    <property type="match status" value="1"/>
</dbReference>
<keyword evidence="4" id="KW-1185">Reference proteome</keyword>
<name>A0ABT7QUB6_9BACT</name>
<keyword evidence="2" id="KW-0231">Viral genome packaging</keyword>
<organism evidence="3 4">
    <name type="scientific">Sulfurovum xiamenensis</name>
    <dbReference type="NCBI Taxonomy" id="3019066"/>
    <lineage>
        <taxon>Bacteria</taxon>
        <taxon>Pseudomonadati</taxon>
        <taxon>Campylobacterota</taxon>
        <taxon>Epsilonproteobacteria</taxon>
        <taxon>Campylobacterales</taxon>
        <taxon>Sulfurovaceae</taxon>
        <taxon>Sulfurovum</taxon>
    </lineage>
</organism>
<evidence type="ECO:0000313" key="4">
    <source>
        <dbReference type="Proteomes" id="UP001169066"/>
    </source>
</evidence>
<comment type="caution">
    <text evidence="3">The sequence shown here is derived from an EMBL/GenBank/DDBJ whole genome shotgun (WGS) entry which is preliminary data.</text>
</comment>
<dbReference type="PANTHER" id="PTHR41328:SF2">
    <property type="entry name" value="TERMINASE SMALL SUBUNIT"/>
    <property type="match status" value="1"/>
</dbReference>
<evidence type="ECO:0000256" key="1">
    <source>
        <dbReference type="ARBA" id="ARBA00022612"/>
    </source>
</evidence>
<dbReference type="Pfam" id="PF03592">
    <property type="entry name" value="Terminase_2"/>
    <property type="match status" value="1"/>
</dbReference>
<evidence type="ECO:0000313" key="3">
    <source>
        <dbReference type="EMBL" id="MDM5264691.1"/>
    </source>
</evidence>
<dbReference type="InterPro" id="IPR052404">
    <property type="entry name" value="SPP1-like_terminase"/>
</dbReference>
<dbReference type="PANTHER" id="PTHR41328">
    <property type="entry name" value="TERMINASE SMALL SUBUNIT-RELATED"/>
    <property type="match status" value="1"/>
</dbReference>
<reference evidence="3" key="1">
    <citation type="submission" date="2023-01" db="EMBL/GenBank/DDBJ databases">
        <title>Sulfurovum sp. XTW-4 genome assembly.</title>
        <authorList>
            <person name="Wang J."/>
        </authorList>
    </citation>
    <scope>NUCLEOTIDE SEQUENCE</scope>
    <source>
        <strain evidence="3">XTW-4</strain>
    </source>
</reference>